<dbReference type="InterPro" id="IPR000682">
    <property type="entry name" value="PCMT"/>
</dbReference>
<dbReference type="Proteomes" id="UP000722336">
    <property type="component" value="Unassembled WGS sequence"/>
</dbReference>
<organism evidence="1 2">
    <name type="scientific">Pacificimonas pallii</name>
    <dbReference type="NCBI Taxonomy" id="2827236"/>
    <lineage>
        <taxon>Bacteria</taxon>
        <taxon>Pseudomonadati</taxon>
        <taxon>Pseudomonadota</taxon>
        <taxon>Alphaproteobacteria</taxon>
        <taxon>Sphingomonadales</taxon>
        <taxon>Sphingosinicellaceae</taxon>
        <taxon>Pacificimonas</taxon>
    </lineage>
</organism>
<dbReference type="PANTHER" id="PTHR11579:SF18">
    <property type="entry name" value="PROTEIN-L-ISOASPARTATE O-METHYLTRANSFERASE"/>
    <property type="match status" value="1"/>
</dbReference>
<keyword evidence="2" id="KW-1185">Reference proteome</keyword>
<comment type="caution">
    <text evidence="1">The sequence shown here is derived from an EMBL/GenBank/DDBJ whole genome shotgun (WGS) entry which is preliminary data.</text>
</comment>
<evidence type="ECO:0000313" key="1">
    <source>
        <dbReference type="EMBL" id="MBV7257200.1"/>
    </source>
</evidence>
<evidence type="ECO:0000313" key="2">
    <source>
        <dbReference type="Proteomes" id="UP000722336"/>
    </source>
</evidence>
<name>A0ABS6SFP7_9SPHN</name>
<dbReference type="PANTHER" id="PTHR11579">
    <property type="entry name" value="PROTEIN-L-ISOASPARTATE O-METHYLTRANSFERASE"/>
    <property type="match status" value="1"/>
</dbReference>
<dbReference type="EMBL" id="JAGSPA010000003">
    <property type="protein sequence ID" value="MBV7257200.1"/>
    <property type="molecule type" value="Genomic_DNA"/>
</dbReference>
<dbReference type="RefSeq" id="WP_218446027.1">
    <property type="nucleotide sequence ID" value="NZ_JAGSPA010000003.1"/>
</dbReference>
<gene>
    <name evidence="1" type="ORF">KCG44_10445</name>
</gene>
<proteinExistence type="predicted"/>
<sequence>MTTSLPAGPDFAQMRRAMVDSQLRPNSVTEPLVVTAFETVPREDYVPAERASLAYSDEEIEVAPGRYLVAPLTLGRLVSEAHIRPGQNVLIVGGTTGYSAAIISHLGAHVTVLEEEALAAAFTPGPGVNVVHGPLIEGAASFAPFDLILIEGMIETLPETLLAQVVEGGRISAILVDEGVPRAGIGRVFGGHVGWSFFMDLEAPALPGFAKAREFVF</sequence>
<dbReference type="Pfam" id="PF01135">
    <property type="entry name" value="PCMT"/>
    <property type="match status" value="1"/>
</dbReference>
<protein>
    <submittedName>
        <fullName evidence="1">Protein-L-isoaspartate O-methyltransferase</fullName>
    </submittedName>
</protein>
<accession>A0ABS6SFP7</accession>
<reference evidence="1 2" key="1">
    <citation type="submission" date="2021-04" db="EMBL/GenBank/DDBJ databases">
        <authorList>
            <person name="Pira H."/>
            <person name="Risdian C."/>
            <person name="Wink J."/>
        </authorList>
    </citation>
    <scope>NUCLEOTIDE SEQUENCE [LARGE SCALE GENOMIC DNA]</scope>
    <source>
        <strain evidence="1 2">WHA3</strain>
    </source>
</reference>